<evidence type="ECO:0000313" key="1">
    <source>
        <dbReference type="EMBL" id="KAJ3555311.1"/>
    </source>
</evidence>
<sequence length="205" mass="23915">MFFLCFGIFSKRFFMMHDIEGVVGQDRLLEEEEEKMRLMNDLVPSLQVVTESTGEDHTTVDIEIASDIQRAQDLSVESLSRGRSRSSSSVSTASTASSRSSRSPDSTRLRRHRHTRSRSRSHSPRRHSRTKDHSRHRSRERERDRDKKHRDKKKKDKHRSEKHSEERRSVLTGKKIKLKVHKSAADLERDANREHLLQFLNSACG</sequence>
<organism evidence="1 2">
    <name type="scientific">Phlebia brevispora</name>
    <dbReference type="NCBI Taxonomy" id="194682"/>
    <lineage>
        <taxon>Eukaryota</taxon>
        <taxon>Fungi</taxon>
        <taxon>Dikarya</taxon>
        <taxon>Basidiomycota</taxon>
        <taxon>Agaricomycotina</taxon>
        <taxon>Agaricomycetes</taxon>
        <taxon>Polyporales</taxon>
        <taxon>Meruliaceae</taxon>
        <taxon>Phlebia</taxon>
    </lineage>
</organism>
<keyword evidence="2" id="KW-1185">Reference proteome</keyword>
<reference evidence="1" key="1">
    <citation type="submission" date="2022-07" db="EMBL/GenBank/DDBJ databases">
        <title>Genome Sequence of Phlebia brevispora.</title>
        <authorList>
            <person name="Buettner E."/>
        </authorList>
    </citation>
    <scope>NUCLEOTIDE SEQUENCE</scope>
    <source>
        <strain evidence="1">MPL23</strain>
    </source>
</reference>
<proteinExistence type="predicted"/>
<dbReference type="EMBL" id="JANHOG010000343">
    <property type="protein sequence ID" value="KAJ3555311.1"/>
    <property type="molecule type" value="Genomic_DNA"/>
</dbReference>
<gene>
    <name evidence="1" type="ORF">NM688_g2647</name>
</gene>
<comment type="caution">
    <text evidence="1">The sequence shown here is derived from an EMBL/GenBank/DDBJ whole genome shotgun (WGS) entry which is preliminary data.</text>
</comment>
<protein>
    <submittedName>
        <fullName evidence="1">Uncharacterized protein</fullName>
    </submittedName>
</protein>
<name>A0ACC1T873_9APHY</name>
<dbReference type="Proteomes" id="UP001148662">
    <property type="component" value="Unassembled WGS sequence"/>
</dbReference>
<accession>A0ACC1T873</accession>
<evidence type="ECO:0000313" key="2">
    <source>
        <dbReference type="Proteomes" id="UP001148662"/>
    </source>
</evidence>